<protein>
    <submittedName>
        <fullName evidence="2">Uncharacterized protein</fullName>
    </submittedName>
</protein>
<accession>A0AA35TXX3</accession>
<keyword evidence="3" id="KW-1185">Reference proteome</keyword>
<dbReference type="AlphaFoldDB" id="A0AA35TXX3"/>
<evidence type="ECO:0000313" key="2">
    <source>
        <dbReference type="EMBL" id="CAI8056525.1"/>
    </source>
</evidence>
<evidence type="ECO:0000256" key="1">
    <source>
        <dbReference type="SAM" id="MobiDB-lite"/>
    </source>
</evidence>
<name>A0AA35TXX3_GEOBA</name>
<dbReference type="EMBL" id="CASHTH010004368">
    <property type="protein sequence ID" value="CAI8056525.1"/>
    <property type="molecule type" value="Genomic_DNA"/>
</dbReference>
<sequence length="166" mass="18255">MSCAVGRFSRMRSVLLATCISRHHLVCYIAAQFGCSANSHFHHLLPLLLVVQWTATVLSGRSVNCCSLIMAKRPLTFEDTTPKKHLKQDSSQTPISPTNINSPSSNATVHALIASVSPLKPSRYFDGEITDGESITRIVGFDKAQRQLLLSFCDRKVANKLPNSTE</sequence>
<evidence type="ECO:0000313" key="3">
    <source>
        <dbReference type="Proteomes" id="UP001174909"/>
    </source>
</evidence>
<proteinExistence type="predicted"/>
<feature type="region of interest" description="Disordered" evidence="1">
    <location>
        <begin position="81"/>
        <end position="100"/>
    </location>
</feature>
<dbReference type="Proteomes" id="UP001174909">
    <property type="component" value="Unassembled WGS sequence"/>
</dbReference>
<organism evidence="2 3">
    <name type="scientific">Geodia barretti</name>
    <name type="common">Barrett's horny sponge</name>
    <dbReference type="NCBI Taxonomy" id="519541"/>
    <lineage>
        <taxon>Eukaryota</taxon>
        <taxon>Metazoa</taxon>
        <taxon>Porifera</taxon>
        <taxon>Demospongiae</taxon>
        <taxon>Heteroscleromorpha</taxon>
        <taxon>Tetractinellida</taxon>
        <taxon>Astrophorina</taxon>
        <taxon>Geodiidae</taxon>
        <taxon>Geodia</taxon>
    </lineage>
</organism>
<gene>
    <name evidence="2" type="ORF">GBAR_LOCUS30803</name>
</gene>
<comment type="caution">
    <text evidence="2">The sequence shown here is derived from an EMBL/GenBank/DDBJ whole genome shotgun (WGS) entry which is preliminary data.</text>
</comment>
<reference evidence="2" key="1">
    <citation type="submission" date="2023-03" db="EMBL/GenBank/DDBJ databases">
        <authorList>
            <person name="Steffen K."/>
            <person name="Cardenas P."/>
        </authorList>
    </citation>
    <scope>NUCLEOTIDE SEQUENCE</scope>
</reference>